<dbReference type="AlphaFoldDB" id="A0AAE1HE46"/>
<organism evidence="2 3">
    <name type="scientific">Frankliniella fusca</name>
    <dbReference type="NCBI Taxonomy" id="407009"/>
    <lineage>
        <taxon>Eukaryota</taxon>
        <taxon>Metazoa</taxon>
        <taxon>Ecdysozoa</taxon>
        <taxon>Arthropoda</taxon>
        <taxon>Hexapoda</taxon>
        <taxon>Insecta</taxon>
        <taxon>Pterygota</taxon>
        <taxon>Neoptera</taxon>
        <taxon>Paraneoptera</taxon>
        <taxon>Thysanoptera</taxon>
        <taxon>Terebrantia</taxon>
        <taxon>Thripoidea</taxon>
        <taxon>Thripidae</taxon>
        <taxon>Frankliniella</taxon>
    </lineage>
</organism>
<reference evidence="2" key="1">
    <citation type="submission" date="2021-07" db="EMBL/GenBank/DDBJ databases">
        <authorList>
            <person name="Catto M.A."/>
            <person name="Jacobson A."/>
            <person name="Kennedy G."/>
            <person name="Labadie P."/>
            <person name="Hunt B.G."/>
            <person name="Srinivasan R."/>
        </authorList>
    </citation>
    <scope>NUCLEOTIDE SEQUENCE</scope>
    <source>
        <strain evidence="2">PL_HMW_Pooled</strain>
        <tissue evidence="2">Head</tissue>
    </source>
</reference>
<feature type="region of interest" description="Disordered" evidence="1">
    <location>
        <begin position="47"/>
        <end position="98"/>
    </location>
</feature>
<proteinExistence type="predicted"/>
<gene>
    <name evidence="2" type="ORF">KUF71_008670</name>
</gene>
<reference evidence="2" key="2">
    <citation type="journal article" date="2023" name="BMC Genomics">
        <title>Pest status, molecular evolution, and epigenetic factors derived from the genome assembly of Frankliniella fusca, a thysanopteran phytovirus vector.</title>
        <authorList>
            <person name="Catto M.A."/>
            <person name="Labadie P.E."/>
            <person name="Jacobson A.L."/>
            <person name="Kennedy G.G."/>
            <person name="Srinivasan R."/>
            <person name="Hunt B.G."/>
        </authorList>
    </citation>
    <scope>NUCLEOTIDE SEQUENCE</scope>
    <source>
        <strain evidence="2">PL_HMW_Pooled</strain>
    </source>
</reference>
<evidence type="ECO:0000313" key="2">
    <source>
        <dbReference type="EMBL" id="KAK3919543.1"/>
    </source>
</evidence>
<sequence>MFSFPFLQKLSPGIVSGWGLPEKVKWSQYFTSFRNAAKRTKSFPVMGHSQDLSAVPSRGLRGSSAPHSATGPAPSSIPPQTPPAHTGPGTGAGVSDKL</sequence>
<accession>A0AAE1HE46</accession>
<comment type="caution">
    <text evidence="2">The sequence shown here is derived from an EMBL/GenBank/DDBJ whole genome shotgun (WGS) entry which is preliminary data.</text>
</comment>
<dbReference type="EMBL" id="JAHWGI010000979">
    <property type="protein sequence ID" value="KAK3919543.1"/>
    <property type="molecule type" value="Genomic_DNA"/>
</dbReference>
<evidence type="ECO:0000313" key="3">
    <source>
        <dbReference type="Proteomes" id="UP001219518"/>
    </source>
</evidence>
<protein>
    <submittedName>
        <fullName evidence="2">Unconventional myosin-If</fullName>
    </submittedName>
</protein>
<evidence type="ECO:0000256" key="1">
    <source>
        <dbReference type="SAM" id="MobiDB-lite"/>
    </source>
</evidence>
<dbReference type="Proteomes" id="UP001219518">
    <property type="component" value="Unassembled WGS sequence"/>
</dbReference>
<keyword evidence="3" id="KW-1185">Reference proteome</keyword>
<name>A0AAE1HE46_9NEOP</name>